<evidence type="ECO:0000313" key="3">
    <source>
        <dbReference type="Proteomes" id="UP001292094"/>
    </source>
</evidence>
<accession>A0AAE1PHD8</accession>
<protein>
    <submittedName>
        <fullName evidence="2">Uncharacterized protein</fullName>
    </submittedName>
</protein>
<gene>
    <name evidence="2" type="ORF">Pmani_020083</name>
</gene>
<feature type="region of interest" description="Disordered" evidence="1">
    <location>
        <begin position="1"/>
        <end position="30"/>
    </location>
</feature>
<comment type="caution">
    <text evidence="2">The sequence shown here is derived from an EMBL/GenBank/DDBJ whole genome shotgun (WGS) entry which is preliminary data.</text>
</comment>
<sequence>MNERFREKVKSQPASQSRDNNNNNDLCGSRILEGEIPDTTGCIHSQSNPMDYSAHESQIPKAVIFVYIIMEEYHKPSRLHPMIKLWERNQPSPPPPPPTTTNTLHRSPPPTTASRYALLVLKASLHQHFVRPRE</sequence>
<evidence type="ECO:0000313" key="2">
    <source>
        <dbReference type="EMBL" id="KAK4308236.1"/>
    </source>
</evidence>
<feature type="region of interest" description="Disordered" evidence="1">
    <location>
        <begin position="86"/>
        <end position="111"/>
    </location>
</feature>
<dbReference type="AlphaFoldDB" id="A0AAE1PHD8"/>
<feature type="compositionally biased region" description="Basic and acidic residues" evidence="1">
    <location>
        <begin position="1"/>
        <end position="10"/>
    </location>
</feature>
<keyword evidence="3" id="KW-1185">Reference proteome</keyword>
<dbReference type="Proteomes" id="UP001292094">
    <property type="component" value="Unassembled WGS sequence"/>
</dbReference>
<organism evidence="2 3">
    <name type="scientific">Petrolisthes manimaculis</name>
    <dbReference type="NCBI Taxonomy" id="1843537"/>
    <lineage>
        <taxon>Eukaryota</taxon>
        <taxon>Metazoa</taxon>
        <taxon>Ecdysozoa</taxon>
        <taxon>Arthropoda</taxon>
        <taxon>Crustacea</taxon>
        <taxon>Multicrustacea</taxon>
        <taxon>Malacostraca</taxon>
        <taxon>Eumalacostraca</taxon>
        <taxon>Eucarida</taxon>
        <taxon>Decapoda</taxon>
        <taxon>Pleocyemata</taxon>
        <taxon>Anomura</taxon>
        <taxon>Galatheoidea</taxon>
        <taxon>Porcellanidae</taxon>
        <taxon>Petrolisthes</taxon>
    </lineage>
</organism>
<reference evidence="2" key="1">
    <citation type="submission" date="2023-11" db="EMBL/GenBank/DDBJ databases">
        <title>Genome assemblies of two species of porcelain crab, Petrolisthes cinctipes and Petrolisthes manimaculis (Anomura: Porcellanidae).</title>
        <authorList>
            <person name="Angst P."/>
        </authorList>
    </citation>
    <scope>NUCLEOTIDE SEQUENCE</scope>
    <source>
        <strain evidence="2">PB745_02</strain>
        <tissue evidence="2">Gill</tissue>
    </source>
</reference>
<dbReference type="EMBL" id="JAWZYT010001913">
    <property type="protein sequence ID" value="KAK4308236.1"/>
    <property type="molecule type" value="Genomic_DNA"/>
</dbReference>
<evidence type="ECO:0000256" key="1">
    <source>
        <dbReference type="SAM" id="MobiDB-lite"/>
    </source>
</evidence>
<proteinExistence type="predicted"/>
<name>A0AAE1PHD8_9EUCA</name>
<feature type="compositionally biased region" description="Polar residues" evidence="1">
    <location>
        <begin position="12"/>
        <end position="26"/>
    </location>
</feature>